<name>A0A0F7SJ47_PHARH</name>
<evidence type="ECO:0000256" key="4">
    <source>
        <dbReference type="ARBA" id="ARBA00022729"/>
    </source>
</evidence>
<reference evidence="8" key="1">
    <citation type="submission" date="2014-08" db="EMBL/GenBank/DDBJ databases">
        <authorList>
            <person name="Sharma Rahul"/>
            <person name="Thines Marco"/>
        </authorList>
    </citation>
    <scope>NUCLEOTIDE SEQUENCE</scope>
</reference>
<evidence type="ECO:0000256" key="3">
    <source>
        <dbReference type="ARBA" id="ARBA00022692"/>
    </source>
</evidence>
<dbReference type="PANTHER" id="PTHR13148:SF0">
    <property type="entry name" value="POST-GPI ATTACHMENT TO PROTEINS FACTOR 3"/>
    <property type="match status" value="1"/>
</dbReference>
<feature type="chain" id="PRO_5016484419" description="Post-GPI attachment to proteins factor 3" evidence="7">
    <location>
        <begin position="25"/>
        <end position="254"/>
    </location>
</feature>
<keyword evidence="2 7" id="KW-0337">GPI-anchor biosynthesis</keyword>
<dbReference type="GO" id="GO:0005789">
    <property type="term" value="C:endoplasmic reticulum membrane"/>
    <property type="evidence" value="ECO:0007669"/>
    <property type="project" value="UniProtKB-SubCell"/>
</dbReference>
<dbReference type="PANTHER" id="PTHR13148">
    <property type="entry name" value="PER1-RELATED"/>
    <property type="match status" value="1"/>
</dbReference>
<comment type="subcellular location">
    <subcellularLocation>
        <location evidence="1">Endomembrane system</location>
        <topology evidence="1">Multi-pass membrane protein</topology>
    </subcellularLocation>
    <subcellularLocation>
        <location evidence="7">Endoplasmic reticulum membrane</location>
        <topology evidence="7">Multi-pass membrane protein</topology>
    </subcellularLocation>
</comment>
<evidence type="ECO:0000256" key="2">
    <source>
        <dbReference type="ARBA" id="ARBA00022502"/>
    </source>
</evidence>
<keyword evidence="3 7" id="KW-0812">Transmembrane</keyword>
<keyword evidence="7" id="KW-0256">Endoplasmic reticulum</keyword>
<accession>A0A0F7SJ47</accession>
<comment type="function">
    <text evidence="7">Involved in the lipid remodeling steps of GPI-anchor maturation.</text>
</comment>
<comment type="similarity">
    <text evidence="7">Belongs to the PGAP3 family.</text>
</comment>
<sequence>MGIIRSSDCSKLLLTLAAVFFISALPVMGSSGDRLPSFRICLEDCTQSCTPHLKAITTTDPFLWLTRWTCEDECKYDCMNDVVQIEGVQQFYGKWPFRRLLGMQEPASVFFSIANGVMHFRGIRSSSRRIPKSSQLRGWYLAWGYAGLNTWVWSSVFHTRDKPWTEKMDYFSAGFGITFSLLLAIVRIWHLYLPPSSTTYNLSSTKNLSAGNSLGASIGHSRRLQFNPWALFWTILFGTIDGPLKKDGREDRRH</sequence>
<feature type="transmembrane region" description="Helical" evidence="7">
    <location>
        <begin position="138"/>
        <end position="158"/>
    </location>
</feature>
<dbReference type="AlphaFoldDB" id="A0A0F7SJ47"/>
<keyword evidence="6 7" id="KW-0472">Membrane</keyword>
<keyword evidence="5 7" id="KW-1133">Transmembrane helix</keyword>
<dbReference type="GO" id="GO:0016788">
    <property type="term" value="F:hydrolase activity, acting on ester bonds"/>
    <property type="evidence" value="ECO:0007669"/>
    <property type="project" value="TreeGrafter"/>
</dbReference>
<organism evidence="8">
    <name type="scientific">Phaffia rhodozyma</name>
    <name type="common">Yeast</name>
    <name type="synonym">Xanthophyllomyces dendrorhous</name>
    <dbReference type="NCBI Taxonomy" id="264483"/>
    <lineage>
        <taxon>Eukaryota</taxon>
        <taxon>Fungi</taxon>
        <taxon>Dikarya</taxon>
        <taxon>Basidiomycota</taxon>
        <taxon>Agaricomycotina</taxon>
        <taxon>Tremellomycetes</taxon>
        <taxon>Cystofilobasidiales</taxon>
        <taxon>Mrakiaceae</taxon>
        <taxon>Phaffia</taxon>
    </lineage>
</organism>
<dbReference type="GO" id="GO:0006506">
    <property type="term" value="P:GPI anchor biosynthetic process"/>
    <property type="evidence" value="ECO:0007669"/>
    <property type="project" value="UniProtKB-KW"/>
</dbReference>
<comment type="caution">
    <text evidence="7">Lacks conserved residue(s) required for the propagation of feature annotation.</text>
</comment>
<dbReference type="EMBL" id="LN483167">
    <property type="protein sequence ID" value="CDZ97344.1"/>
    <property type="molecule type" value="Genomic_DNA"/>
</dbReference>
<dbReference type="Pfam" id="PF04080">
    <property type="entry name" value="Per1"/>
    <property type="match status" value="1"/>
</dbReference>
<dbReference type="InterPro" id="IPR007217">
    <property type="entry name" value="Per1-like"/>
</dbReference>
<proteinExistence type="inferred from homology"/>
<protein>
    <recommendedName>
        <fullName evidence="7">Post-GPI attachment to proteins factor 3</fullName>
    </recommendedName>
</protein>
<evidence type="ECO:0000256" key="5">
    <source>
        <dbReference type="ARBA" id="ARBA00022989"/>
    </source>
</evidence>
<evidence type="ECO:0000256" key="7">
    <source>
        <dbReference type="RuleBase" id="RU365066"/>
    </source>
</evidence>
<feature type="transmembrane region" description="Helical" evidence="7">
    <location>
        <begin position="170"/>
        <end position="192"/>
    </location>
</feature>
<keyword evidence="4 7" id="KW-0732">Signal</keyword>
<evidence type="ECO:0000256" key="6">
    <source>
        <dbReference type="ARBA" id="ARBA00023136"/>
    </source>
</evidence>
<evidence type="ECO:0000256" key="1">
    <source>
        <dbReference type="ARBA" id="ARBA00004127"/>
    </source>
</evidence>
<evidence type="ECO:0000313" key="8">
    <source>
        <dbReference type="EMBL" id="CDZ97344.1"/>
    </source>
</evidence>
<feature type="signal peptide" evidence="7">
    <location>
        <begin position="1"/>
        <end position="24"/>
    </location>
</feature>